<organism evidence="4 5">
    <name type="scientific">Bremia lactucae</name>
    <name type="common">Lettuce downy mildew</name>
    <dbReference type="NCBI Taxonomy" id="4779"/>
    <lineage>
        <taxon>Eukaryota</taxon>
        <taxon>Sar</taxon>
        <taxon>Stramenopiles</taxon>
        <taxon>Oomycota</taxon>
        <taxon>Peronosporomycetes</taxon>
        <taxon>Peronosporales</taxon>
        <taxon>Peronosporaceae</taxon>
        <taxon>Bremia</taxon>
    </lineage>
</organism>
<keyword evidence="3" id="KW-0732">Signal</keyword>
<dbReference type="RefSeq" id="XP_067821377.1">
    <property type="nucleotide sequence ID" value="XM_067963329.1"/>
</dbReference>
<dbReference type="KEGG" id="blac:94349000"/>
<comment type="caution">
    <text evidence="4">The sequence shown here is derived from an EMBL/GenBank/DDBJ whole genome shotgun (WGS) entry which is preliminary data.</text>
</comment>
<sequence length="465" mass="49485">MLRCHAYFAVFIAAVQVVAVHSVTSICDKVEECSVNGSPSKVCNRTEKKCNKCLSEKDSNSIWSTIGILTEYVCYAQDEAGECPEGTVKCPSKLTKSIDNEQVSSIGSATGDGSSLAFESLANRTTLNTTLSFISDTPKAIASSIVFTKKNSSTTTPSLTDSSSNTQDIPQSIKASTKKKTNKVTKTSSSLSSSTLSDDLSRDSSGSDKSDALDTEDVKSPVQIDGVRPSLNDVFPEANSVQATVSPSYSSTVDTSPTAVEPSTNQASAGNARSSGNDMSMIIGIVGGAVVLVAVAAFVTWRKKKDEPDSDEDDSAFSPTKPAMNYKVAAQSSTATTAYSVPPTNYTNTYGNQYATQYNTKYDANSYAYNYADQMAIPPGTNIVPPSYTSPGAIDNDDDYQPRRTDSILGGTGVMLSTTGAEAPFEFSSGPSPSPRHSEPKDDKWKNMEDSFRKKRSASDVSVEF</sequence>
<evidence type="ECO:0000256" key="2">
    <source>
        <dbReference type="SAM" id="Phobius"/>
    </source>
</evidence>
<feature type="chain" id="PRO_5037133388" evidence="3">
    <location>
        <begin position="20"/>
        <end position="465"/>
    </location>
</feature>
<evidence type="ECO:0000256" key="3">
    <source>
        <dbReference type="SAM" id="SignalP"/>
    </source>
</evidence>
<dbReference type="OrthoDB" id="168466at2759"/>
<keyword evidence="2" id="KW-1133">Transmembrane helix</keyword>
<evidence type="ECO:0000256" key="1">
    <source>
        <dbReference type="SAM" id="MobiDB-lite"/>
    </source>
</evidence>
<feature type="compositionally biased region" description="Basic and acidic residues" evidence="1">
    <location>
        <begin position="199"/>
        <end position="219"/>
    </location>
</feature>
<protein>
    <submittedName>
        <fullName evidence="4">Uncharacterized protein</fullName>
    </submittedName>
</protein>
<dbReference type="Proteomes" id="UP000294530">
    <property type="component" value="Unassembled WGS sequence"/>
</dbReference>
<proteinExistence type="predicted"/>
<accession>A0A976IHG9</accession>
<feature type="transmembrane region" description="Helical" evidence="2">
    <location>
        <begin position="281"/>
        <end position="301"/>
    </location>
</feature>
<reference evidence="4 5" key="1">
    <citation type="journal article" date="2021" name="Genome Biol.">
        <title>AFLAP: assembly-free linkage analysis pipeline using k-mers from genome sequencing data.</title>
        <authorList>
            <person name="Fletcher K."/>
            <person name="Zhang L."/>
            <person name="Gil J."/>
            <person name="Han R."/>
            <person name="Cavanaugh K."/>
            <person name="Michelmore R."/>
        </authorList>
    </citation>
    <scope>NUCLEOTIDE SEQUENCE [LARGE SCALE GENOMIC DNA]</scope>
    <source>
        <strain evidence="4 5">SF5</strain>
    </source>
</reference>
<keyword evidence="5" id="KW-1185">Reference proteome</keyword>
<name>A0A976IHG9_BRELC</name>
<gene>
    <name evidence="4" type="ORF">CCR75_005247</name>
</gene>
<feature type="region of interest" description="Disordered" evidence="1">
    <location>
        <begin position="420"/>
        <end position="465"/>
    </location>
</feature>
<keyword evidence="2" id="KW-0812">Transmembrane</keyword>
<dbReference type="AlphaFoldDB" id="A0A976IHG9"/>
<feature type="compositionally biased region" description="Low complexity" evidence="1">
    <location>
        <begin position="152"/>
        <end position="166"/>
    </location>
</feature>
<dbReference type="EMBL" id="SHOA02000015">
    <property type="protein sequence ID" value="TDH71878.1"/>
    <property type="molecule type" value="Genomic_DNA"/>
</dbReference>
<feature type="compositionally biased region" description="Low complexity" evidence="1">
    <location>
        <begin position="184"/>
        <end position="198"/>
    </location>
</feature>
<evidence type="ECO:0000313" key="4">
    <source>
        <dbReference type="EMBL" id="TDH71878.1"/>
    </source>
</evidence>
<feature type="signal peptide" evidence="3">
    <location>
        <begin position="1"/>
        <end position="19"/>
    </location>
</feature>
<feature type="compositionally biased region" description="Polar residues" evidence="1">
    <location>
        <begin position="239"/>
        <end position="274"/>
    </location>
</feature>
<keyword evidence="2" id="KW-0472">Membrane</keyword>
<evidence type="ECO:0000313" key="5">
    <source>
        <dbReference type="Proteomes" id="UP000294530"/>
    </source>
</evidence>
<dbReference type="GeneID" id="94349000"/>
<feature type="compositionally biased region" description="Basic and acidic residues" evidence="1">
    <location>
        <begin position="436"/>
        <end position="452"/>
    </location>
</feature>
<feature type="region of interest" description="Disordered" evidence="1">
    <location>
        <begin position="151"/>
        <end position="274"/>
    </location>
</feature>